<dbReference type="Pfam" id="PF12729">
    <property type="entry name" value="4HB_MCP_1"/>
    <property type="match status" value="1"/>
</dbReference>
<dbReference type="GO" id="GO:0006935">
    <property type="term" value="P:chemotaxis"/>
    <property type="evidence" value="ECO:0007669"/>
    <property type="project" value="InterPro"/>
</dbReference>
<dbReference type="FunFam" id="1.10.287.950:FF:000001">
    <property type="entry name" value="Methyl-accepting chemotaxis sensory transducer"/>
    <property type="match status" value="1"/>
</dbReference>
<evidence type="ECO:0000256" key="5">
    <source>
        <dbReference type="SAM" id="Coils"/>
    </source>
</evidence>
<evidence type="ECO:0000256" key="2">
    <source>
        <dbReference type="ARBA" id="ARBA00022481"/>
    </source>
</evidence>
<dbReference type="SMART" id="SM00283">
    <property type="entry name" value="MA"/>
    <property type="match status" value="1"/>
</dbReference>
<evidence type="ECO:0000313" key="9">
    <source>
        <dbReference type="EMBL" id="ADJ65496.1"/>
    </source>
</evidence>
<dbReference type="eggNOG" id="COG0840">
    <property type="taxonomic scope" value="Bacteria"/>
</dbReference>
<dbReference type="GO" id="GO:0005886">
    <property type="term" value="C:plasma membrane"/>
    <property type="evidence" value="ECO:0007669"/>
    <property type="project" value="TreeGrafter"/>
</dbReference>
<dbReference type="SUPFAM" id="SSF58104">
    <property type="entry name" value="Methyl-accepting chemotaxis protein (MCP) signaling domain"/>
    <property type="match status" value="1"/>
</dbReference>
<dbReference type="PANTHER" id="PTHR43531">
    <property type="entry name" value="PROTEIN ICFG"/>
    <property type="match status" value="1"/>
</dbReference>
<keyword evidence="2" id="KW-0488">Methylation</keyword>
<dbReference type="GO" id="GO:0004888">
    <property type="term" value="F:transmembrane signaling receptor activity"/>
    <property type="evidence" value="ECO:0007669"/>
    <property type="project" value="InterPro"/>
</dbReference>
<proteinExistence type="inferred from homology"/>
<dbReference type="RefSeq" id="WP_013235956.1">
    <property type="nucleotide sequence ID" value="NC_014323.1"/>
</dbReference>
<dbReference type="AlphaFoldDB" id="D8IST0"/>
<evidence type="ECO:0000256" key="4">
    <source>
        <dbReference type="PROSITE-ProRule" id="PRU00284"/>
    </source>
</evidence>
<feature type="domain" description="Methyl-accepting transducer" evidence="7">
    <location>
        <begin position="266"/>
        <end position="495"/>
    </location>
</feature>
<dbReference type="PROSITE" id="PS51257">
    <property type="entry name" value="PROKAR_LIPOPROTEIN"/>
    <property type="match status" value="1"/>
</dbReference>
<dbReference type="HOGENOM" id="CLU_000445_107_16_4"/>
<comment type="subcellular location">
    <subcellularLocation>
        <location evidence="1">Membrane</location>
    </subcellularLocation>
</comment>
<keyword evidence="5" id="KW-0175">Coiled coil</keyword>
<dbReference type="PROSITE" id="PS50111">
    <property type="entry name" value="CHEMOTAXIS_TRANSDUC_2"/>
    <property type="match status" value="1"/>
</dbReference>
<dbReference type="InterPro" id="IPR003660">
    <property type="entry name" value="HAMP_dom"/>
</dbReference>
<dbReference type="PANTHER" id="PTHR43531:SF14">
    <property type="entry name" value="METHYL-ACCEPTING CHEMOTAXIS PROTEIN I-RELATED"/>
    <property type="match status" value="1"/>
</dbReference>
<gene>
    <name evidence="9" type="primary">tsr</name>
    <name evidence="9" type="ordered locus">Hsero_4025</name>
</gene>
<evidence type="ECO:0000313" key="10">
    <source>
        <dbReference type="Proteomes" id="UP000000329"/>
    </source>
</evidence>
<keyword evidence="4" id="KW-0807">Transducer</keyword>
<dbReference type="Proteomes" id="UP000000329">
    <property type="component" value="Chromosome"/>
</dbReference>
<organism evidence="9 10">
    <name type="scientific">Herbaspirillum seropedicae (strain SmR1)</name>
    <dbReference type="NCBI Taxonomy" id="757424"/>
    <lineage>
        <taxon>Bacteria</taxon>
        <taxon>Pseudomonadati</taxon>
        <taxon>Pseudomonadota</taxon>
        <taxon>Betaproteobacteria</taxon>
        <taxon>Burkholderiales</taxon>
        <taxon>Oxalobacteraceae</taxon>
        <taxon>Herbaspirillum</taxon>
    </lineage>
</organism>
<feature type="domain" description="HAMP" evidence="8">
    <location>
        <begin position="209"/>
        <end position="261"/>
    </location>
</feature>
<dbReference type="Pfam" id="PF00015">
    <property type="entry name" value="MCPsignal"/>
    <property type="match status" value="1"/>
</dbReference>
<dbReference type="PRINTS" id="PR00260">
    <property type="entry name" value="CHEMTRNSDUCR"/>
</dbReference>
<dbReference type="Pfam" id="PF00672">
    <property type="entry name" value="HAMP"/>
    <property type="match status" value="1"/>
</dbReference>
<dbReference type="CDD" id="cd06225">
    <property type="entry name" value="HAMP"/>
    <property type="match status" value="1"/>
</dbReference>
<dbReference type="PROSITE" id="PS50885">
    <property type="entry name" value="HAMP"/>
    <property type="match status" value="1"/>
</dbReference>
<evidence type="ECO:0000259" key="8">
    <source>
        <dbReference type="PROSITE" id="PS50885"/>
    </source>
</evidence>
<protein>
    <submittedName>
        <fullName evidence="9">Methyl-accepting chemotaxis protein I, serine sensor receptor protein</fullName>
    </submittedName>
</protein>
<evidence type="ECO:0000256" key="6">
    <source>
        <dbReference type="SAM" id="Phobius"/>
    </source>
</evidence>
<keyword evidence="9" id="KW-0675">Receptor</keyword>
<dbReference type="KEGG" id="hse:Hsero_4025"/>
<dbReference type="InterPro" id="IPR051310">
    <property type="entry name" value="MCP_chemotaxis"/>
</dbReference>
<dbReference type="InterPro" id="IPR024478">
    <property type="entry name" value="HlyB_4HB_MCP"/>
</dbReference>
<feature type="transmembrane region" description="Helical" evidence="6">
    <location>
        <begin position="6"/>
        <end position="26"/>
    </location>
</feature>
<dbReference type="InterPro" id="IPR004090">
    <property type="entry name" value="Chemotax_Me-accpt_rcpt"/>
</dbReference>
<sequence>MKLSIVNRLYILIGAVIIGCVVLAGANMVKMNRTYADASFASENVVPSLLSLSTITQGINGMRIATWRYLALTESVDRGAIESSFNSAKKRVEDALQKYEQEQLADATDKELLRAVRVSYQEFDKSLAEALKLANAGQWNEARALLANNQPVIDRLNKAMTELRAYNEKISQAGAHRAQETMAAARLHAILISAAVIAVVTLMGLLIARKIARSLAEAVELAETIAEGDLTREIDTSSTDEIGHLMAAMAKMNRNLVTIVATVRTGVNTVAAASSQIATGNMDLSARTEQQASSLEQTAAATEELTSTVKQNAENALQADQLASAASGIAAEGGEVVKQVVTTMEEIRSSSLNIADIISVIDGIAFQTNILALNAAVEAARAGEQGRGFAVVATEVRSLAQRSASAAKEIKQLIDDSVSKVENGSQLVMSAGNTMQQVVESVRRVTDVVTEISAASREQSLGIEQVNQAISHMDQSTQENAALVEEATAAAQSLQEQARQLERAVNVFKLRQEAMDILEMEDHRVTQTLPGRELSLLPAPQVEG</sequence>
<reference evidence="9 10" key="1">
    <citation type="submission" date="2010-04" db="EMBL/GenBank/DDBJ databases">
        <title>The genome of Herbaspirillum seropedicae SmR1, an endophytic, nitrogen-fixing, plant-growth promoting beta-Proteobacteria.</title>
        <authorList>
            <person name="Pedrosa F.O."/>
            <person name="Monteiro R.A."/>
            <person name="Wassem R."/>
            <person name="Cruz L.M."/>
            <person name="Ayub R.A."/>
            <person name="Colauto N.B."/>
            <person name="Fernandez M.A."/>
            <person name="Fungaro M.H.P."/>
            <person name="Grisard E.C."/>
            <person name="Hungria M."/>
            <person name="Madeira H.M.F."/>
            <person name="Nodari R.O."/>
            <person name="Osaku C.A."/>
            <person name="Petzl-Erler M.L."/>
            <person name="Terenzi H."/>
            <person name="Vieira L.G.E."/>
            <person name="Almeida M.I.M."/>
            <person name="Alves L.R."/>
            <person name="Arantes O.M.N."/>
            <person name="Balsanelli E."/>
            <person name="Barcellos F.G."/>
            <person name="Baura V.A."/>
            <person name="Binde D.R."/>
            <person name="Campo R.J."/>
            <person name="Chubatsu L.S."/>
            <person name="Chueire L.M.O."/>
            <person name="Ciferri R.R."/>
            <person name="Correa L.C."/>
            <person name="da Conceicao Silva J.L."/>
            <person name="Dabul A.N.G."/>
            <person name="Dambros B.P."/>
            <person name="Faoro H."/>
            <person name="Favetti A."/>
            <person name="Friedermann G."/>
            <person name="Furlaneto M.C."/>
            <person name="Gasques L.S."/>
            <person name="Gimenes C.C.T."/>
            <person name="Gioppo N.M.R."/>
            <person name="Glienke-Blanco C."/>
            <person name="Godoy L.P."/>
            <person name="Guerra M.P."/>
            <person name="Karp S."/>
            <person name="Kava-Cordeiro V."/>
            <person name="Margarido V.P."/>
            <person name="Mathioni S.M."/>
            <person name="Menck-Soares M.A."/>
            <person name="Murace N.K."/>
            <person name="Nicolas M.F."/>
            <person name="Oliveira C.E.C."/>
            <person name="Pagnan N.A.B."/>
            <person name="Pamphile J.A."/>
            <person name="Patussi E.V."/>
            <person name="Pereira L.F.P."/>
            <person name="Pereira-Ferrari L."/>
            <person name="Pinto F.G.S."/>
            <person name="Precoma C."/>
            <person name="Prioli A.J."/>
            <person name="Prioli S.M.A.P."/>
            <person name="Raittz R.T."/>
            <person name="Ramos H.J.O."/>
            <person name="Ribeiro E.M.S.F."/>
            <person name="Rigo L.U."/>
            <person name="Rocha C.L.M.S.C."/>
            <person name="Rocha S.N."/>
            <person name="Santos K."/>
            <person name="Satori D."/>
            <person name="Silva A.G."/>
            <person name="Simao R.C.G."/>
            <person name="Soares M.A.M."/>
            <person name="Souza E.M."/>
            <person name="Steffens M.B.R."/>
            <person name="Steindel M."/>
            <person name="Tadra-Sfeir M.Z."/>
            <person name="Takahashi E.K."/>
            <person name="Torres R.A."/>
            <person name="Valle J.S."/>
            <person name="Vernal J.I."/>
            <person name="Vilas-Boas L.A."/>
            <person name="Watanabe M.A.E."/>
            <person name="Weiss V.A."/>
            <person name="Yates M.A."/>
            <person name="Souza E.M."/>
        </authorList>
    </citation>
    <scope>NUCLEOTIDE SEQUENCE [LARGE SCALE GENOMIC DNA]</scope>
    <source>
        <strain evidence="9 10">SmR1</strain>
    </source>
</reference>
<dbReference type="InterPro" id="IPR004089">
    <property type="entry name" value="MCPsignal_dom"/>
</dbReference>
<evidence type="ECO:0000259" key="7">
    <source>
        <dbReference type="PROSITE" id="PS50111"/>
    </source>
</evidence>
<dbReference type="SMART" id="SM00304">
    <property type="entry name" value="HAMP"/>
    <property type="match status" value="1"/>
</dbReference>
<keyword evidence="6" id="KW-0472">Membrane</keyword>
<evidence type="ECO:0000256" key="1">
    <source>
        <dbReference type="ARBA" id="ARBA00004370"/>
    </source>
</evidence>
<accession>D8IST0</accession>
<dbReference type="CDD" id="cd11386">
    <property type="entry name" value="MCP_signal"/>
    <property type="match status" value="1"/>
</dbReference>
<dbReference type="STRING" id="757424.Hsero_4025"/>
<keyword evidence="6" id="KW-0812">Transmembrane</keyword>
<feature type="transmembrane region" description="Helical" evidence="6">
    <location>
        <begin position="187"/>
        <end position="208"/>
    </location>
</feature>
<feature type="coiled-coil region" evidence="5">
    <location>
        <begin position="484"/>
        <end position="511"/>
    </location>
</feature>
<evidence type="ECO:0000256" key="3">
    <source>
        <dbReference type="ARBA" id="ARBA00029447"/>
    </source>
</evidence>
<dbReference type="Gene3D" id="1.10.287.950">
    <property type="entry name" value="Methyl-accepting chemotaxis protein"/>
    <property type="match status" value="1"/>
</dbReference>
<dbReference type="GO" id="GO:0007165">
    <property type="term" value="P:signal transduction"/>
    <property type="evidence" value="ECO:0007669"/>
    <property type="project" value="UniProtKB-KW"/>
</dbReference>
<keyword evidence="10" id="KW-1185">Reference proteome</keyword>
<name>D8IST0_HERSS</name>
<dbReference type="OrthoDB" id="8576332at2"/>
<keyword evidence="6" id="KW-1133">Transmembrane helix</keyword>
<comment type="similarity">
    <text evidence="3">Belongs to the methyl-accepting chemotaxis (MCP) protein family.</text>
</comment>
<dbReference type="EMBL" id="CP002039">
    <property type="protein sequence ID" value="ADJ65496.1"/>
    <property type="molecule type" value="Genomic_DNA"/>
</dbReference>